<gene>
    <name evidence="1" type="ordered locus">Halru_3017</name>
</gene>
<dbReference type="KEGG" id="hru:Halru_3017"/>
<organism evidence="1 2">
    <name type="scientific">Halovivax ruber (strain DSM 18193 / JCM 13892 / XH-70)</name>
    <dbReference type="NCBI Taxonomy" id="797302"/>
    <lineage>
        <taxon>Archaea</taxon>
        <taxon>Methanobacteriati</taxon>
        <taxon>Methanobacteriota</taxon>
        <taxon>Stenosarchaea group</taxon>
        <taxon>Halobacteria</taxon>
        <taxon>Halobacteriales</taxon>
        <taxon>Natrialbaceae</taxon>
        <taxon>Halovivax</taxon>
    </lineage>
</organism>
<accession>L0IFG4</accession>
<protein>
    <submittedName>
        <fullName evidence="1">Uncharacterized protein</fullName>
    </submittedName>
</protein>
<dbReference type="EMBL" id="CP003050">
    <property type="protein sequence ID" value="AGB17583.1"/>
    <property type="molecule type" value="Genomic_DNA"/>
</dbReference>
<evidence type="ECO:0000313" key="1">
    <source>
        <dbReference type="EMBL" id="AGB17583.1"/>
    </source>
</evidence>
<dbReference type="eggNOG" id="arCOG14369">
    <property type="taxonomic scope" value="Archaea"/>
</dbReference>
<dbReference type="AlphaFoldDB" id="L0IFG4"/>
<dbReference type="Proteomes" id="UP000010846">
    <property type="component" value="Chromosome"/>
</dbReference>
<name>L0IFG4_HALRX</name>
<reference evidence="1" key="1">
    <citation type="submission" date="2011-09" db="EMBL/GenBank/DDBJ databases">
        <title>Complete sequence of Halovivax ruber XH-70.</title>
        <authorList>
            <consortium name="US DOE Joint Genome Institute"/>
            <person name="Lucas S."/>
            <person name="Han J."/>
            <person name="Lapidus A."/>
            <person name="Cheng J.-F."/>
            <person name="Goodwin L."/>
            <person name="Pitluck S."/>
            <person name="Peters L."/>
            <person name="Mikhailova N."/>
            <person name="Davenport K."/>
            <person name="Detter J.C."/>
            <person name="Han C."/>
            <person name="Tapia R."/>
            <person name="Land M."/>
            <person name="Hauser L."/>
            <person name="Kyrpides N."/>
            <person name="Ivanova N."/>
            <person name="Pagani I."/>
            <person name="Sproer C."/>
            <person name="Anderson I."/>
            <person name="Woyke T."/>
        </authorList>
    </citation>
    <scope>NUCLEOTIDE SEQUENCE</scope>
    <source>
        <strain evidence="1">XH-70</strain>
    </source>
</reference>
<dbReference type="HOGENOM" id="CLU_777569_0_0_2"/>
<dbReference type="RefSeq" id="WP_015302168.1">
    <property type="nucleotide sequence ID" value="NC_019964.1"/>
</dbReference>
<dbReference type="OrthoDB" id="323534at2157"/>
<evidence type="ECO:0000313" key="2">
    <source>
        <dbReference type="Proteomes" id="UP000010846"/>
    </source>
</evidence>
<keyword evidence="2" id="KW-1185">Reference proteome</keyword>
<proteinExistence type="predicted"/>
<sequence>MSSTLRLNRSLKYETFPHQCKLGELELRIENFSIDGDETVEADDDSNLDLTDYSGWSTIEFSLSVDVPADLLEEVLPEASESTAESPSASHPAKVIVAGHCVDTYTRAGTVLGDDISAGTVSDSLTISSEDITQRVDLNPYLLRSEPLSEEKERSLGLDRTHDYATEPGAFLSDGRRCRITVEDEEAGSDDVLQVERTSFEEENENEDTVFPPADRMYYLDLKRDPNNPVLYFNEDHDQVVDIVWNGEGRYDDLTAELIWDQVMSSVWGRMTEVAAHEYDPDADEWDPEWQPAVFEMLTDYLYEDQDLSPRKAAEYLKEELEESPMTATEQIEQAVQGLLNPGQQLDNHARRVGDR</sequence>
<dbReference type="STRING" id="797302.Halru_3017"/>
<dbReference type="GeneID" id="14378089"/>